<feature type="region of interest" description="Disordered" evidence="3">
    <location>
        <begin position="168"/>
        <end position="194"/>
    </location>
</feature>
<dbReference type="PRINTS" id="PR00313">
    <property type="entry name" value="CABNDNGRPT"/>
</dbReference>
<feature type="domain" description="Dystroglycan-type cadherin-like" evidence="4">
    <location>
        <begin position="50"/>
        <end position="147"/>
    </location>
</feature>
<dbReference type="InterPro" id="IPR011049">
    <property type="entry name" value="Serralysin-like_metalloprot_C"/>
</dbReference>
<dbReference type="InterPro" id="IPR006644">
    <property type="entry name" value="Cadg"/>
</dbReference>
<comment type="caution">
    <text evidence="5">The sequence shown here is derived from an EMBL/GenBank/DDBJ whole genome shotgun (WGS) entry which is preliminary data.</text>
</comment>
<proteinExistence type="predicted"/>
<dbReference type="AlphaFoldDB" id="A0A966G591"/>
<comment type="subcellular location">
    <subcellularLocation>
        <location evidence="1">Secreted</location>
    </subcellularLocation>
</comment>
<dbReference type="EMBL" id="JAADAI010000631">
    <property type="protein sequence ID" value="NCS59860.1"/>
    <property type="molecule type" value="Genomic_DNA"/>
</dbReference>
<dbReference type="GO" id="GO:0005509">
    <property type="term" value="F:calcium ion binding"/>
    <property type="evidence" value="ECO:0007669"/>
    <property type="project" value="InterPro"/>
</dbReference>
<dbReference type="Proteomes" id="UP000799330">
    <property type="component" value="Unassembled WGS sequence"/>
</dbReference>
<feature type="non-terminal residue" evidence="5">
    <location>
        <position position="1"/>
    </location>
</feature>
<dbReference type="SUPFAM" id="SSF51120">
    <property type="entry name" value="beta-Roll"/>
    <property type="match status" value="2"/>
</dbReference>
<evidence type="ECO:0000313" key="5">
    <source>
        <dbReference type="EMBL" id="NCS59860.1"/>
    </source>
</evidence>
<dbReference type="PANTHER" id="PTHR38340:SF1">
    <property type="entry name" value="S-LAYER PROTEIN"/>
    <property type="match status" value="1"/>
</dbReference>
<dbReference type="PANTHER" id="PTHR38340">
    <property type="entry name" value="S-LAYER PROTEIN"/>
    <property type="match status" value="1"/>
</dbReference>
<organism evidence="5 6">
    <name type="scientific">Microcystis aeruginosa G11-04</name>
    <dbReference type="NCBI Taxonomy" id="2685956"/>
    <lineage>
        <taxon>Bacteria</taxon>
        <taxon>Bacillati</taxon>
        <taxon>Cyanobacteriota</taxon>
        <taxon>Cyanophyceae</taxon>
        <taxon>Oscillatoriophycideae</taxon>
        <taxon>Chroococcales</taxon>
        <taxon>Microcystaceae</taxon>
        <taxon>Microcystis</taxon>
    </lineage>
</organism>
<evidence type="ECO:0000256" key="1">
    <source>
        <dbReference type="ARBA" id="ARBA00004613"/>
    </source>
</evidence>
<dbReference type="Pfam" id="PF05345">
    <property type="entry name" value="He_PIG"/>
    <property type="match status" value="1"/>
</dbReference>
<dbReference type="SUPFAM" id="SSF49313">
    <property type="entry name" value="Cadherin-like"/>
    <property type="match status" value="1"/>
</dbReference>
<dbReference type="GO" id="GO:0016020">
    <property type="term" value="C:membrane"/>
    <property type="evidence" value="ECO:0007669"/>
    <property type="project" value="InterPro"/>
</dbReference>
<dbReference type="Pfam" id="PF00353">
    <property type="entry name" value="HemolysinCabind"/>
    <property type="match status" value="2"/>
</dbReference>
<accession>A0A966G591</accession>
<name>A0A966G591_MICAE</name>
<dbReference type="InterPro" id="IPR001343">
    <property type="entry name" value="Hemolysn_Ca-bd"/>
</dbReference>
<sequence length="391" mass="40113">TATIVDNQLTLDYQDNQSGIANITIRGTSNGKTVDDTLVVTVNPVNDAPTLQQEIANQTATENQPFSFTIPANTFTDIDDDNLTYTLATETVLPSGITFDAATGTFSGTPSDTASGTYNLTVIASDSAGEKANDSFSLNVLNAVNGDSSNQTVNGTSGDDYINAGAGNDTVNGGEGNDILDGGTGNDRLAGGPGDDTYIVDNSRDVVIENAGQGQDTVKSSVNYTLTVNIEDITLTGNANIDGTGNNLDNLITGNSGNNLLKGLDGNDTLLGSAGNDTLIGGKGNDILTGGDGSDYFIKGTDKIILSKTSFNALVSTPGNSLQAAEFAAINDAANELDLVGSSSAKIVYNLATGNLFYNQNGATAGLGNGALFVTLNSIQPLNENDIFLQA</sequence>
<dbReference type="Gene3D" id="2.60.40.10">
    <property type="entry name" value="Immunoglobulins"/>
    <property type="match status" value="1"/>
</dbReference>
<dbReference type="InterPro" id="IPR018511">
    <property type="entry name" value="Hemolysin-typ_Ca-bd_CS"/>
</dbReference>
<evidence type="ECO:0000256" key="2">
    <source>
        <dbReference type="ARBA" id="ARBA00022525"/>
    </source>
</evidence>
<keyword evidence="2" id="KW-0964">Secreted</keyword>
<dbReference type="GO" id="GO:0005576">
    <property type="term" value="C:extracellular region"/>
    <property type="evidence" value="ECO:0007669"/>
    <property type="project" value="UniProtKB-SubCell"/>
</dbReference>
<evidence type="ECO:0000313" key="6">
    <source>
        <dbReference type="Proteomes" id="UP000799330"/>
    </source>
</evidence>
<protein>
    <recommendedName>
        <fullName evidence="4">Dystroglycan-type cadherin-like domain-containing protein</fullName>
    </recommendedName>
</protein>
<reference evidence="5" key="1">
    <citation type="journal article" date="2019" name="Mol. Ecol.">
        <title>Genome evolution and host-microbiome shifts correspond with intraspecific niche divergence within harmful algal bloom-forming Microcystis aeruginosa.</title>
        <authorList>
            <person name="Jackrel S.L."/>
            <person name="White J.D."/>
            <person name="Evans J.T."/>
            <person name="Buffin K."/>
            <person name="Hayden K."/>
            <person name="Sarnelle O."/>
            <person name="Denef V.J."/>
        </authorList>
    </citation>
    <scope>NUCLEOTIDE SEQUENCE</scope>
    <source>
        <strain evidence="5">G11-04</strain>
    </source>
</reference>
<dbReference type="InterPro" id="IPR013783">
    <property type="entry name" value="Ig-like_fold"/>
</dbReference>
<dbReference type="InterPro" id="IPR015919">
    <property type="entry name" value="Cadherin-like_sf"/>
</dbReference>
<dbReference type="InterPro" id="IPR050557">
    <property type="entry name" value="RTX_toxin/Mannuronan_C5-epim"/>
</dbReference>
<gene>
    <name evidence="5" type="ORF">GPJ16_25040</name>
</gene>
<dbReference type="Gene3D" id="2.150.10.10">
    <property type="entry name" value="Serralysin-like metalloprotease, C-terminal"/>
    <property type="match status" value="2"/>
</dbReference>
<dbReference type="SMART" id="SM00736">
    <property type="entry name" value="CADG"/>
    <property type="match status" value="1"/>
</dbReference>
<evidence type="ECO:0000259" key="4">
    <source>
        <dbReference type="SMART" id="SM00736"/>
    </source>
</evidence>
<dbReference type="PROSITE" id="PS00330">
    <property type="entry name" value="HEMOLYSIN_CALCIUM"/>
    <property type="match status" value="3"/>
</dbReference>
<evidence type="ECO:0000256" key="3">
    <source>
        <dbReference type="SAM" id="MobiDB-lite"/>
    </source>
</evidence>